<dbReference type="AlphaFoldDB" id="A0A1Q6DX01"/>
<dbReference type="GO" id="GO:0008168">
    <property type="term" value="F:methyltransferase activity"/>
    <property type="evidence" value="ECO:0007669"/>
    <property type="project" value="UniProtKB-KW"/>
</dbReference>
<dbReference type="PANTHER" id="PTHR12150">
    <property type="entry name" value="CLASS IV SAM-BINDING METHYLTRANSFERASE-RELATED"/>
    <property type="match status" value="1"/>
</dbReference>
<evidence type="ECO:0000313" key="1">
    <source>
        <dbReference type="EMBL" id="OKY78885.1"/>
    </source>
</evidence>
<keyword evidence="1" id="KW-0489">Methyltransferase</keyword>
<gene>
    <name evidence="1" type="ORF">BTN85_1389</name>
</gene>
<dbReference type="GO" id="GO:0032259">
    <property type="term" value="P:methylation"/>
    <property type="evidence" value="ECO:0007669"/>
    <property type="project" value="UniProtKB-KW"/>
</dbReference>
<name>A0A1Q6DX01_METT1</name>
<sequence>MEKPRQELRVLIPSSVTSELGDKKIKTVKLGHIARSLSIFRVQNVTVYRTKRDSELDFIKKVLQYAETPPYLKKKLFGLSDDLRYVGVIPPLQTPHHNVTKEISEGEYREGMVVDTDLEDQVGSDYCARAYIGLDEPALLAKCGNISENKRITVRTVSCGDQVVVKRTSKDEVPYYWGYETKVSNHLDNELIRLKEKGWRIVSTSVYGEIVDKNSLEDHLSKKTAIIFGSPNKGVREYLEDPSIVDEEINTVPNQGTETVRTEEAIQSTLSIFNLVRK</sequence>
<dbReference type="EMBL" id="MSDW01000001">
    <property type="protein sequence ID" value="OKY78885.1"/>
    <property type="molecule type" value="Genomic_DNA"/>
</dbReference>
<proteinExistence type="predicted"/>
<dbReference type="Proteomes" id="UP000185744">
    <property type="component" value="Unassembled WGS sequence"/>
</dbReference>
<dbReference type="SUPFAM" id="SSF75217">
    <property type="entry name" value="alpha/beta knot"/>
    <property type="match status" value="1"/>
</dbReference>
<comment type="caution">
    <text evidence="1">The sequence shown here is derived from an EMBL/GenBank/DDBJ whole genome shotgun (WGS) entry which is preliminary data.</text>
</comment>
<dbReference type="InParanoid" id="A0A1Q6DX01"/>
<dbReference type="Gene3D" id="3.40.1280.10">
    <property type="match status" value="1"/>
</dbReference>
<evidence type="ECO:0000313" key="2">
    <source>
        <dbReference type="Proteomes" id="UP000185744"/>
    </source>
</evidence>
<dbReference type="PANTHER" id="PTHR12150:SF13">
    <property type="entry name" value="METHYLTRANSFERASE C9ORF114-RELATED"/>
    <property type="match status" value="1"/>
</dbReference>
<dbReference type="InterPro" id="IPR012340">
    <property type="entry name" value="NA-bd_OB-fold"/>
</dbReference>
<protein>
    <submittedName>
        <fullName evidence="1">RNA methyltransferase SPOUT superfamily MTH1</fullName>
    </submittedName>
</protein>
<dbReference type="InterPro" id="IPR029026">
    <property type="entry name" value="tRNA_m1G_MTases_N"/>
</dbReference>
<keyword evidence="1" id="KW-0808">Transferase</keyword>
<reference evidence="1" key="1">
    <citation type="submission" date="2016-12" db="EMBL/GenBank/DDBJ databases">
        <title>Discovery of methanogenic haloarchaea.</title>
        <authorList>
            <person name="Sorokin D.Y."/>
            <person name="Makarova K.S."/>
            <person name="Abbas B."/>
            <person name="Ferrer M."/>
            <person name="Golyshin P.N."/>
        </authorList>
    </citation>
    <scope>NUCLEOTIDE SEQUENCE [LARGE SCALE GENOMIC DNA]</scope>
    <source>
        <strain evidence="1">HMET1</strain>
    </source>
</reference>
<keyword evidence="2" id="KW-1185">Reference proteome</keyword>
<dbReference type="InterPro" id="IPR003750">
    <property type="entry name" value="Put_MeTrfase-C9orf114-like"/>
</dbReference>
<dbReference type="CDD" id="cd18086">
    <property type="entry name" value="HsC9orf114-like"/>
    <property type="match status" value="1"/>
</dbReference>
<accession>A0A1Q6DX01</accession>
<dbReference type="STRING" id="1903181.BTN85_1389"/>
<dbReference type="Gene3D" id="2.40.50.140">
    <property type="entry name" value="Nucleic acid-binding proteins"/>
    <property type="match status" value="1"/>
</dbReference>
<organism evidence="1 2">
    <name type="scientific">Methanohalarchaeum thermophilum</name>
    <dbReference type="NCBI Taxonomy" id="1903181"/>
    <lineage>
        <taxon>Archaea</taxon>
        <taxon>Methanobacteriati</taxon>
        <taxon>Methanobacteriota</taxon>
        <taxon>Methanonatronarchaeia</taxon>
        <taxon>Methanonatronarchaeales</taxon>
        <taxon>Methanonatronarchaeaceae</taxon>
        <taxon>Candidatus Methanohalarchaeum</taxon>
    </lineage>
</organism>
<dbReference type="InterPro" id="IPR029028">
    <property type="entry name" value="Alpha/beta_knot_MTases"/>
</dbReference>
<dbReference type="Pfam" id="PF02598">
    <property type="entry name" value="Methyltrn_RNA_3"/>
    <property type="match status" value="1"/>
</dbReference>